<dbReference type="OrthoDB" id="9810250at2"/>
<dbReference type="GO" id="GO:0003677">
    <property type="term" value="F:DNA binding"/>
    <property type="evidence" value="ECO:0007669"/>
    <property type="project" value="UniProtKB-UniRule"/>
</dbReference>
<feature type="domain" description="HTH tetR-type" evidence="3">
    <location>
        <begin position="3"/>
        <end position="63"/>
    </location>
</feature>
<gene>
    <name evidence="4" type="ordered locus">Trebr_2116</name>
</gene>
<name>F4LK69_TREBD</name>
<dbReference type="PANTHER" id="PTHR43479">
    <property type="entry name" value="ACREF/ENVCD OPERON REPRESSOR-RELATED"/>
    <property type="match status" value="1"/>
</dbReference>
<keyword evidence="5" id="KW-1185">Reference proteome</keyword>
<dbReference type="InterPro" id="IPR001647">
    <property type="entry name" value="HTH_TetR"/>
</dbReference>
<dbReference type="Gene3D" id="1.10.357.10">
    <property type="entry name" value="Tetracycline Repressor, domain 2"/>
    <property type="match status" value="1"/>
</dbReference>
<dbReference type="PROSITE" id="PS50977">
    <property type="entry name" value="HTH_TETR_2"/>
    <property type="match status" value="1"/>
</dbReference>
<keyword evidence="1 2" id="KW-0238">DNA-binding</keyword>
<dbReference type="InterPro" id="IPR039532">
    <property type="entry name" value="TetR_C_Firmicutes"/>
</dbReference>
<dbReference type="Pfam" id="PF14278">
    <property type="entry name" value="TetR_C_8"/>
    <property type="match status" value="1"/>
</dbReference>
<dbReference type="Pfam" id="PF00440">
    <property type="entry name" value="TetR_N"/>
    <property type="match status" value="1"/>
</dbReference>
<dbReference type="InterPro" id="IPR009057">
    <property type="entry name" value="Homeodomain-like_sf"/>
</dbReference>
<evidence type="ECO:0000256" key="1">
    <source>
        <dbReference type="ARBA" id="ARBA00023125"/>
    </source>
</evidence>
<evidence type="ECO:0000259" key="3">
    <source>
        <dbReference type="PROSITE" id="PS50977"/>
    </source>
</evidence>
<evidence type="ECO:0000313" key="5">
    <source>
        <dbReference type="Proteomes" id="UP000006546"/>
    </source>
</evidence>
<reference evidence="5" key="1">
    <citation type="submission" date="2011-04" db="EMBL/GenBank/DDBJ databases">
        <title>The complete genome of Treponema brennaborense DSM 12168.</title>
        <authorList>
            <person name="Lucas S."/>
            <person name="Han J."/>
            <person name="Lapidus A."/>
            <person name="Bruce D."/>
            <person name="Goodwin L."/>
            <person name="Pitluck S."/>
            <person name="Peters L."/>
            <person name="Kyrpides N."/>
            <person name="Mavromatis K."/>
            <person name="Ivanova N."/>
            <person name="Mikhailova N."/>
            <person name="Pagani I."/>
            <person name="Teshima H."/>
            <person name="Detter J.C."/>
            <person name="Tapia R."/>
            <person name="Han C."/>
            <person name="Land M."/>
            <person name="Hauser L."/>
            <person name="Markowitz V."/>
            <person name="Cheng J.-F."/>
            <person name="Hugenholtz P."/>
            <person name="Woyke T."/>
            <person name="Wu D."/>
            <person name="Gronow S."/>
            <person name="Wellnitz S."/>
            <person name="Brambilla E."/>
            <person name="Klenk H.-P."/>
            <person name="Eisen J.A."/>
        </authorList>
    </citation>
    <scope>NUCLEOTIDE SEQUENCE [LARGE SCALE GENOMIC DNA]</scope>
    <source>
        <strain evidence="5">DSM 12168 / CIP 105900 / DD5/3</strain>
    </source>
</reference>
<dbReference type="SUPFAM" id="SSF46689">
    <property type="entry name" value="Homeodomain-like"/>
    <property type="match status" value="1"/>
</dbReference>
<dbReference type="RefSeq" id="WP_013759234.1">
    <property type="nucleotide sequence ID" value="NC_015500.1"/>
</dbReference>
<feature type="DNA-binding region" description="H-T-H motif" evidence="2">
    <location>
        <begin position="26"/>
        <end position="45"/>
    </location>
</feature>
<dbReference type="KEGG" id="tbe:Trebr_2116"/>
<dbReference type="eggNOG" id="COG1309">
    <property type="taxonomic scope" value="Bacteria"/>
</dbReference>
<evidence type="ECO:0000256" key="2">
    <source>
        <dbReference type="PROSITE-ProRule" id="PRU00335"/>
    </source>
</evidence>
<dbReference type="PANTHER" id="PTHR43479:SF7">
    <property type="entry name" value="TETR-FAMILY TRANSCRIPTIONAL REGULATOR"/>
    <property type="match status" value="1"/>
</dbReference>
<dbReference type="HOGENOM" id="CLU_087539_2_1_12"/>
<dbReference type="Proteomes" id="UP000006546">
    <property type="component" value="Chromosome"/>
</dbReference>
<dbReference type="STRING" id="906968.Trebr_2116"/>
<sequence>MSDITKRALEASLKKLLLQKPLGKITINDIAEDCGINRMTFYYHFRDIFDLVEWACQEDAGRALEGKKTYDTWDQGFLRIFEAVLENKPFIMNVYHSVSREQVEIYLYKVTYDLLIDVVEEKAAGMPVRAEDKKFIADFYKYAFVGLMLEWIRGGMETDPREIINRLSLLTHGNVAVALENFRTDGKNGSGEKKG</sequence>
<accession>F4LK69</accession>
<organism evidence="4 5">
    <name type="scientific">Treponema brennaborense (strain DSM 12168 / CIP 105900 / DD5/3)</name>
    <dbReference type="NCBI Taxonomy" id="906968"/>
    <lineage>
        <taxon>Bacteria</taxon>
        <taxon>Pseudomonadati</taxon>
        <taxon>Spirochaetota</taxon>
        <taxon>Spirochaetia</taxon>
        <taxon>Spirochaetales</taxon>
        <taxon>Treponemataceae</taxon>
        <taxon>Treponema</taxon>
    </lineage>
</organism>
<proteinExistence type="predicted"/>
<protein>
    <submittedName>
        <fullName evidence="4">Regulatory protein TetR</fullName>
    </submittedName>
</protein>
<dbReference type="AlphaFoldDB" id="F4LK69"/>
<dbReference type="InterPro" id="IPR050624">
    <property type="entry name" value="HTH-type_Tx_Regulator"/>
</dbReference>
<dbReference type="EMBL" id="CP002696">
    <property type="protein sequence ID" value="AEE17531.1"/>
    <property type="molecule type" value="Genomic_DNA"/>
</dbReference>
<evidence type="ECO:0000313" key="4">
    <source>
        <dbReference type="EMBL" id="AEE17531.1"/>
    </source>
</evidence>